<dbReference type="EMBL" id="LKKS01000043">
    <property type="protein sequence ID" value="KPM67240.1"/>
    <property type="molecule type" value="Genomic_DNA"/>
</dbReference>
<accession>A0A0P7DCB5</accession>
<evidence type="ECO:0000313" key="2">
    <source>
        <dbReference type="Proteomes" id="UP000050437"/>
    </source>
</evidence>
<reference evidence="1 2" key="1">
    <citation type="submission" date="2015-10" db="EMBL/GenBank/DDBJ databases">
        <title>Pseudomonas putida clinical strains.</title>
        <authorList>
            <person name="Molina L."/>
            <person name="Udaondo Z."/>
        </authorList>
    </citation>
    <scope>NUCLEOTIDE SEQUENCE [LARGE SCALE GENOMIC DNA]</scope>
    <source>
        <strain evidence="1 2">HB13667</strain>
    </source>
</reference>
<organism evidence="1 2">
    <name type="scientific">Pseudomonas putida</name>
    <name type="common">Arthrobacter siderocapsulatus</name>
    <dbReference type="NCBI Taxonomy" id="303"/>
    <lineage>
        <taxon>Bacteria</taxon>
        <taxon>Pseudomonadati</taxon>
        <taxon>Pseudomonadota</taxon>
        <taxon>Gammaproteobacteria</taxon>
        <taxon>Pseudomonadales</taxon>
        <taxon>Pseudomonadaceae</taxon>
        <taxon>Pseudomonas</taxon>
    </lineage>
</organism>
<dbReference type="RefSeq" id="WP_054572388.1">
    <property type="nucleotide sequence ID" value="NZ_LKKS01000043.1"/>
</dbReference>
<dbReference type="Proteomes" id="UP000050437">
    <property type="component" value="Unassembled WGS sequence"/>
</dbReference>
<dbReference type="AlphaFoldDB" id="A0A0P7DCB5"/>
<name>A0A0P7DCB5_PSEPU</name>
<comment type="caution">
    <text evidence="1">The sequence shown here is derived from an EMBL/GenBank/DDBJ whole genome shotgun (WGS) entry which is preliminary data.</text>
</comment>
<protein>
    <submittedName>
        <fullName evidence="1">Uncharacterized protein</fullName>
    </submittedName>
</protein>
<sequence>MNRNEDMSVQITDALHNTPVGKKLTMNFRGTPTPVEVKYTFNGGWVVTQILHPGVPLEIVRGEDGHLQQIDITLLPYEGMAVTN</sequence>
<evidence type="ECO:0000313" key="1">
    <source>
        <dbReference type="EMBL" id="KPM67240.1"/>
    </source>
</evidence>
<gene>
    <name evidence="1" type="ORF">HB13667_07590</name>
</gene>
<proteinExistence type="predicted"/>